<organism evidence="3 4">
    <name type="scientific">Crassostrea virginica</name>
    <name type="common">Eastern oyster</name>
    <dbReference type="NCBI Taxonomy" id="6565"/>
    <lineage>
        <taxon>Eukaryota</taxon>
        <taxon>Metazoa</taxon>
        <taxon>Spiralia</taxon>
        <taxon>Lophotrochozoa</taxon>
        <taxon>Mollusca</taxon>
        <taxon>Bivalvia</taxon>
        <taxon>Autobranchia</taxon>
        <taxon>Pteriomorphia</taxon>
        <taxon>Ostreida</taxon>
        <taxon>Ostreoidea</taxon>
        <taxon>Ostreidae</taxon>
        <taxon>Crassostrea</taxon>
    </lineage>
</organism>
<evidence type="ECO:0000256" key="2">
    <source>
        <dbReference type="SAM" id="SignalP"/>
    </source>
</evidence>
<reference evidence="4" key="1">
    <citation type="submission" date="2025-08" db="UniProtKB">
        <authorList>
            <consortium name="RefSeq"/>
        </authorList>
    </citation>
    <scope>IDENTIFICATION</scope>
    <source>
        <tissue evidence="4">Whole sample</tissue>
    </source>
</reference>
<proteinExistence type="predicted"/>
<name>A0A8B8AZN3_CRAVI</name>
<evidence type="ECO:0000313" key="4">
    <source>
        <dbReference type="RefSeq" id="XP_022296228.1"/>
    </source>
</evidence>
<dbReference type="Proteomes" id="UP000694844">
    <property type="component" value="Chromosome 8"/>
</dbReference>
<feature type="chain" id="PRO_5034794165" evidence="2">
    <location>
        <begin position="21"/>
        <end position="537"/>
    </location>
</feature>
<keyword evidence="2" id="KW-0732">Signal</keyword>
<evidence type="ECO:0000313" key="3">
    <source>
        <dbReference type="Proteomes" id="UP000694844"/>
    </source>
</evidence>
<dbReference type="GeneID" id="111106013"/>
<accession>A0A8B8AZN3</accession>
<sequence>MIRILQSLLYCQVCFWVIQAAPSLSKMEGVITPDESVQSLTNNMGNSLYNDIGSASPSARSHDLISQNKDGQTDLKPSEDFSVTNTITGSAKTFDQTSPAINEVKPTAKGLRAKPKGGKNKKQKKDKSKSKPKKMSDKILPEQITTTPMPGFDDSWGDGMFAITTTANPLSDFGVFTPDYSITPDHLVPEQNNPPSTTFAPCSATYMVNPKNRNEYHSIMGAFSGYSFKCPQGLHFREDRCRCDWPVMEAVENCSCCKSGVMKHETHRNMFKRLINGVWVDDSCVSQSMVFDDKECKCVWDAIQPGRNIYPVNKPSKSFLRYNERCVTLLNMTLDKELKDEDGKHITTRKIHSRRFKAIKGAVNKAMLFVYTPFELQSFKGNSLERNIYISFNFKPVMRNVKKVTLFSNGCETLSPTQQIHPPSIEINFFPHNETMQFIFRTETKSLDIYRKPLRDPYDWYKVQMYLQDKVLTIIINNEVLYQSNGLSGKISTTNCNLMVGGSPFSNDQKYLGYMDEILIVKQCPYAKINNLEPKTG</sequence>
<dbReference type="RefSeq" id="XP_022296228.1">
    <property type="nucleotide sequence ID" value="XM_022440520.1"/>
</dbReference>
<evidence type="ECO:0000256" key="1">
    <source>
        <dbReference type="SAM" id="MobiDB-lite"/>
    </source>
</evidence>
<dbReference type="SUPFAM" id="SSF49899">
    <property type="entry name" value="Concanavalin A-like lectins/glucanases"/>
    <property type="match status" value="1"/>
</dbReference>
<keyword evidence="3" id="KW-1185">Reference proteome</keyword>
<gene>
    <name evidence="4" type="primary">LOC111106013</name>
</gene>
<dbReference type="AlphaFoldDB" id="A0A8B8AZN3"/>
<dbReference type="InterPro" id="IPR013320">
    <property type="entry name" value="ConA-like_dom_sf"/>
</dbReference>
<feature type="region of interest" description="Disordered" evidence="1">
    <location>
        <begin position="51"/>
        <end position="80"/>
    </location>
</feature>
<feature type="compositionally biased region" description="Polar residues" evidence="1">
    <location>
        <begin position="51"/>
        <end position="70"/>
    </location>
</feature>
<feature type="signal peptide" evidence="2">
    <location>
        <begin position="1"/>
        <end position="20"/>
    </location>
</feature>
<feature type="compositionally biased region" description="Basic residues" evidence="1">
    <location>
        <begin position="111"/>
        <end position="133"/>
    </location>
</feature>
<feature type="region of interest" description="Disordered" evidence="1">
    <location>
        <begin position="93"/>
        <end position="139"/>
    </location>
</feature>
<dbReference type="OrthoDB" id="6123800at2759"/>
<dbReference type="KEGG" id="cvn:111106013"/>
<protein>
    <submittedName>
        <fullName evidence="4">Uncharacterized protein LOC111106013</fullName>
    </submittedName>
</protein>